<dbReference type="SUPFAM" id="SSF46689">
    <property type="entry name" value="Homeodomain-like"/>
    <property type="match status" value="1"/>
</dbReference>
<dbReference type="AlphaFoldDB" id="A0A5J4SBN9"/>
<evidence type="ECO:0008006" key="2">
    <source>
        <dbReference type="Google" id="ProtNLM"/>
    </source>
</evidence>
<name>A0A5J4SBN9_9ZZZZ</name>
<reference evidence="1" key="1">
    <citation type="submission" date="2019-03" db="EMBL/GenBank/DDBJ databases">
        <title>Single cell metagenomics reveals metabolic interactions within the superorganism composed of flagellate Streblomastix strix and complex community of Bacteroidetes bacteria on its surface.</title>
        <authorList>
            <person name="Treitli S.C."/>
            <person name="Kolisko M."/>
            <person name="Husnik F."/>
            <person name="Keeling P."/>
            <person name="Hampl V."/>
        </authorList>
    </citation>
    <scope>NUCLEOTIDE SEQUENCE</scope>
    <source>
        <strain evidence="1">STM</strain>
    </source>
</reference>
<comment type="caution">
    <text evidence="1">The sequence shown here is derived from an EMBL/GenBank/DDBJ whole genome shotgun (WGS) entry which is preliminary data.</text>
</comment>
<proteinExistence type="predicted"/>
<sequence length="188" mass="21439">MRIKLYFYVKNAMMHINLKEEDVPLLAEGRYTQAHPRVMQKYDALHLKGHNLSNAQICHILGIRNNTLLSFFRQYNEGGLGRLKEIHFNHPASDLKSCSSSIEKYLEANPPQSISEATAKIEALTGIKRGETQVRKFLKAMGFRFRRVGTVPATALTEEKKRAERIFGAKVRAPFVRSQSRQTGCLFC</sequence>
<dbReference type="InterPro" id="IPR009057">
    <property type="entry name" value="Homeodomain-like_sf"/>
</dbReference>
<dbReference type="EMBL" id="SNRY01000264">
    <property type="protein sequence ID" value="KAA6343564.1"/>
    <property type="molecule type" value="Genomic_DNA"/>
</dbReference>
<gene>
    <name evidence="1" type="ORF">EZS27_008777</name>
</gene>
<evidence type="ECO:0000313" key="1">
    <source>
        <dbReference type="EMBL" id="KAA6343564.1"/>
    </source>
</evidence>
<organism evidence="1">
    <name type="scientific">termite gut metagenome</name>
    <dbReference type="NCBI Taxonomy" id="433724"/>
    <lineage>
        <taxon>unclassified sequences</taxon>
        <taxon>metagenomes</taxon>
        <taxon>organismal metagenomes</taxon>
    </lineage>
</organism>
<accession>A0A5J4SBN9</accession>
<protein>
    <recommendedName>
        <fullName evidence="2">Winged helix-turn helix domain-containing protein</fullName>
    </recommendedName>
</protein>